<dbReference type="AlphaFoldDB" id="A0AAD4SQC3"/>
<dbReference type="Proteomes" id="UP001202328">
    <property type="component" value="Unassembled WGS sequence"/>
</dbReference>
<name>A0AAD4SQC3_9MAGN</name>
<dbReference type="EMBL" id="JAJJMB010009231">
    <property type="protein sequence ID" value="KAI3914771.1"/>
    <property type="molecule type" value="Genomic_DNA"/>
</dbReference>
<evidence type="ECO:0000313" key="2">
    <source>
        <dbReference type="Proteomes" id="UP001202328"/>
    </source>
</evidence>
<protein>
    <submittedName>
        <fullName evidence="1">Uncharacterized protein</fullName>
    </submittedName>
</protein>
<evidence type="ECO:0000313" key="1">
    <source>
        <dbReference type="EMBL" id="KAI3914771.1"/>
    </source>
</evidence>
<gene>
    <name evidence="1" type="ORF">MKW98_002007</name>
</gene>
<reference evidence="1" key="1">
    <citation type="submission" date="2022-04" db="EMBL/GenBank/DDBJ databases">
        <title>A functionally conserved STORR gene fusion in Papaver species that diverged 16.8 million years ago.</title>
        <authorList>
            <person name="Catania T."/>
        </authorList>
    </citation>
    <scope>NUCLEOTIDE SEQUENCE</scope>
    <source>
        <strain evidence="1">S-188037</strain>
    </source>
</reference>
<accession>A0AAD4SQC3</accession>
<proteinExistence type="predicted"/>
<keyword evidence="2" id="KW-1185">Reference proteome</keyword>
<organism evidence="1 2">
    <name type="scientific">Papaver atlanticum</name>
    <dbReference type="NCBI Taxonomy" id="357466"/>
    <lineage>
        <taxon>Eukaryota</taxon>
        <taxon>Viridiplantae</taxon>
        <taxon>Streptophyta</taxon>
        <taxon>Embryophyta</taxon>
        <taxon>Tracheophyta</taxon>
        <taxon>Spermatophyta</taxon>
        <taxon>Magnoliopsida</taxon>
        <taxon>Ranunculales</taxon>
        <taxon>Papaveraceae</taxon>
        <taxon>Papaveroideae</taxon>
        <taxon>Papaver</taxon>
    </lineage>
</organism>
<sequence length="92" mass="10173">MKNWKVASEQFELDPENVGYYVSVSNIFTSADGDSVVKVGSVLRYSTLDQPVEASQQYQAICQECGESDDMGAEILIPCKMCKPPAKHRTPI</sequence>
<comment type="caution">
    <text evidence="1">The sequence shown here is derived from an EMBL/GenBank/DDBJ whole genome shotgun (WGS) entry which is preliminary data.</text>
</comment>